<proteinExistence type="predicted"/>
<sequence length="382" mass="39803">MALLTRVMALLAATEATYGVAPAADQFKGILCNSGSEISPTGDKIERDTVRSTFSPAASKMGAKRQQLTVTTELRGGGLGVGGEVLPPDYAPFLLACGMQATAVVRLTLTDDDGGKFAIGEAITSGTATGTLHHIDARTLVLSGVEGTFAEAEIVTGGLQGATATVAAGGVAPGLEYRPVTARVEVQKSACVKYHKDSILHQIVGARGTAVIDCQVGKIPTIKWTLTGLWADPAAAVLPNPDLTDLSGPVFVNAGVVIGAYEPIISALSLDIGNTIAERVSANGADGLLAQYISGRRSTGSLDPEVDALAAYNPWVAWKDATPARIAATIGNVPGNRIRLEVPQAANEDLKYGERNGLATYQQPFVASIDRDGDDEWRITFF</sequence>
<gene>
    <name evidence="1" type="ORF">G3N56_11670</name>
</gene>
<accession>A0A7K3NQB0</accession>
<dbReference type="Proteomes" id="UP000469724">
    <property type="component" value="Unassembled WGS sequence"/>
</dbReference>
<dbReference type="Pfam" id="PF18906">
    <property type="entry name" value="Phage_tube_2"/>
    <property type="match status" value="1"/>
</dbReference>
<evidence type="ECO:0000313" key="1">
    <source>
        <dbReference type="EMBL" id="NDY57399.1"/>
    </source>
</evidence>
<dbReference type="InterPro" id="IPR044000">
    <property type="entry name" value="Phage_tube_2"/>
</dbReference>
<keyword evidence="2" id="KW-1185">Reference proteome</keyword>
<protein>
    <submittedName>
        <fullName evidence="1">Uncharacterized protein</fullName>
    </submittedName>
</protein>
<dbReference type="EMBL" id="JAAGRQ010000047">
    <property type="protein sequence ID" value="NDY57399.1"/>
    <property type="molecule type" value="Genomic_DNA"/>
</dbReference>
<dbReference type="RefSeq" id="WP_163302440.1">
    <property type="nucleotide sequence ID" value="NZ_JAAGRQ010000047.1"/>
</dbReference>
<comment type="caution">
    <text evidence="1">The sequence shown here is derived from an EMBL/GenBank/DDBJ whole genome shotgun (WGS) entry which is preliminary data.</text>
</comment>
<name>A0A7K3NQB0_9BACT</name>
<evidence type="ECO:0000313" key="2">
    <source>
        <dbReference type="Proteomes" id="UP000469724"/>
    </source>
</evidence>
<reference evidence="1 2" key="1">
    <citation type="submission" date="2020-02" db="EMBL/GenBank/DDBJ databases">
        <title>Comparative genomics of sulfur disproportionating microorganisms.</title>
        <authorList>
            <person name="Ward L.M."/>
            <person name="Bertran E."/>
            <person name="Johnston D.T."/>
        </authorList>
    </citation>
    <scope>NUCLEOTIDE SEQUENCE [LARGE SCALE GENOMIC DNA]</scope>
    <source>
        <strain evidence="1 2">DSM 3696</strain>
    </source>
</reference>
<organism evidence="1 2">
    <name type="scientific">Desulfolutivibrio sulfodismutans</name>
    <dbReference type="NCBI Taxonomy" id="63561"/>
    <lineage>
        <taxon>Bacteria</taxon>
        <taxon>Pseudomonadati</taxon>
        <taxon>Thermodesulfobacteriota</taxon>
        <taxon>Desulfovibrionia</taxon>
        <taxon>Desulfovibrionales</taxon>
        <taxon>Desulfovibrionaceae</taxon>
        <taxon>Desulfolutivibrio</taxon>
    </lineage>
</organism>
<dbReference type="AlphaFoldDB" id="A0A7K3NQB0"/>